<keyword evidence="5" id="KW-0539">Nucleus</keyword>
<dbReference type="PROSITE" id="PS51370">
    <property type="entry name" value="R"/>
    <property type="match status" value="1"/>
</dbReference>
<dbReference type="EMBL" id="JAUUTY010000005">
    <property type="protein sequence ID" value="KAK1627294.1"/>
    <property type="molecule type" value="Genomic_DNA"/>
</dbReference>
<dbReference type="InterPro" id="IPR005333">
    <property type="entry name" value="Transcription_factor_TCP"/>
</dbReference>
<evidence type="ECO:0000259" key="7">
    <source>
        <dbReference type="PROSITE" id="PS51369"/>
    </source>
</evidence>
<dbReference type="Proteomes" id="UP001231189">
    <property type="component" value="Unassembled WGS sequence"/>
</dbReference>
<dbReference type="GO" id="GO:0043565">
    <property type="term" value="F:sequence-specific DNA binding"/>
    <property type="evidence" value="ECO:0007669"/>
    <property type="project" value="TreeGrafter"/>
</dbReference>
<feature type="compositionally biased region" description="Basic and acidic residues" evidence="6">
    <location>
        <begin position="217"/>
        <end position="234"/>
    </location>
</feature>
<name>A0AAD8RLP1_LOLMU</name>
<evidence type="ECO:0000313" key="10">
    <source>
        <dbReference type="Proteomes" id="UP001231189"/>
    </source>
</evidence>
<evidence type="ECO:0000313" key="9">
    <source>
        <dbReference type="EMBL" id="KAK1627294.1"/>
    </source>
</evidence>
<keyword evidence="4" id="KW-0804">Transcription</keyword>
<gene>
    <name evidence="9" type="ORF">QYE76_001609</name>
</gene>
<dbReference type="GO" id="GO:0003700">
    <property type="term" value="F:DNA-binding transcription factor activity"/>
    <property type="evidence" value="ECO:0007669"/>
    <property type="project" value="InterPro"/>
</dbReference>
<keyword evidence="10" id="KW-1185">Reference proteome</keyword>
<dbReference type="InterPro" id="IPR017888">
    <property type="entry name" value="CYC/TB1_R_domain"/>
</dbReference>
<reference evidence="9" key="1">
    <citation type="submission" date="2023-07" db="EMBL/GenBank/DDBJ databases">
        <title>A chromosome-level genome assembly of Lolium multiflorum.</title>
        <authorList>
            <person name="Chen Y."/>
            <person name="Copetti D."/>
            <person name="Kolliker R."/>
            <person name="Studer B."/>
        </authorList>
    </citation>
    <scope>NUCLEOTIDE SEQUENCE</scope>
    <source>
        <strain evidence="9">02402/16</strain>
        <tissue evidence="9">Leaf</tissue>
    </source>
</reference>
<proteinExistence type="predicted"/>
<comment type="subcellular location">
    <subcellularLocation>
        <location evidence="1">Nucleus</location>
    </subcellularLocation>
</comment>
<accession>A0AAD8RLP1</accession>
<keyword evidence="2" id="KW-0805">Transcription regulation</keyword>
<dbReference type="GO" id="GO:2000032">
    <property type="term" value="P:regulation of secondary shoot formation"/>
    <property type="evidence" value="ECO:0007669"/>
    <property type="project" value="TreeGrafter"/>
</dbReference>
<dbReference type="PANTHER" id="PTHR31072">
    <property type="entry name" value="TRANSCRIPTION FACTOR TCP4-RELATED"/>
    <property type="match status" value="1"/>
</dbReference>
<dbReference type="AlphaFoldDB" id="A0AAD8RLP1"/>
<comment type="caution">
    <text evidence="9">The sequence shown here is derived from an EMBL/GenBank/DDBJ whole genome shotgun (WGS) entry which is preliminary data.</text>
</comment>
<feature type="domain" description="R" evidence="8">
    <location>
        <begin position="219"/>
        <end position="236"/>
    </location>
</feature>
<keyword evidence="3" id="KW-0238">DNA-binding</keyword>
<feature type="region of interest" description="Disordered" evidence="6">
    <location>
        <begin position="1"/>
        <end position="39"/>
    </location>
</feature>
<feature type="region of interest" description="Disordered" evidence="6">
    <location>
        <begin position="190"/>
        <end position="263"/>
    </location>
</feature>
<organism evidence="9 10">
    <name type="scientific">Lolium multiflorum</name>
    <name type="common">Italian ryegrass</name>
    <name type="synonym">Lolium perenne subsp. multiflorum</name>
    <dbReference type="NCBI Taxonomy" id="4521"/>
    <lineage>
        <taxon>Eukaryota</taxon>
        <taxon>Viridiplantae</taxon>
        <taxon>Streptophyta</taxon>
        <taxon>Embryophyta</taxon>
        <taxon>Tracheophyta</taxon>
        <taxon>Spermatophyta</taxon>
        <taxon>Magnoliopsida</taxon>
        <taxon>Liliopsida</taxon>
        <taxon>Poales</taxon>
        <taxon>Poaceae</taxon>
        <taxon>BOP clade</taxon>
        <taxon>Pooideae</taxon>
        <taxon>Poodae</taxon>
        <taxon>Poeae</taxon>
        <taxon>Poeae Chloroplast Group 2 (Poeae type)</taxon>
        <taxon>Loliodinae</taxon>
        <taxon>Loliinae</taxon>
        <taxon>Lolium</taxon>
    </lineage>
</organism>
<dbReference type="PANTHER" id="PTHR31072:SF226">
    <property type="entry name" value="TRANSCRIPTION FACTOR TCP18"/>
    <property type="match status" value="1"/>
</dbReference>
<feature type="domain" description="TCP" evidence="7">
    <location>
        <begin position="102"/>
        <end position="160"/>
    </location>
</feature>
<sequence>MTRGARRGRSTATSTGRAFPGGCSRRRRRGRREEDLGGEVIVHDHRSGLAPSQEAISSSYYCYPPYTSAAAMTNNNNKRDADVDPTATPPPPPQSRIRAAARKDRHSKICTAGGMRDRRMRLSLDVARRFFSLQDKLGFDKASKTVQWLLDMSTAGINHLLAASETSMSEDGSGSVLLDSDDHIMVIDAETNNCKMPTKARRRAGRKSNNGAPAPVPDKESRARARQRARDRTIQRSRLRSSTLSSAEEAPTPAAIQVIPPVIPPENSSSFGSYYEEQEPWELGGVVFAKPRFHY</sequence>
<evidence type="ECO:0000256" key="3">
    <source>
        <dbReference type="ARBA" id="ARBA00023125"/>
    </source>
</evidence>
<evidence type="ECO:0000256" key="4">
    <source>
        <dbReference type="ARBA" id="ARBA00023163"/>
    </source>
</evidence>
<feature type="region of interest" description="Disordered" evidence="6">
    <location>
        <begin position="73"/>
        <end position="106"/>
    </location>
</feature>
<feature type="compositionally biased region" description="Low complexity" evidence="6">
    <location>
        <begin position="240"/>
        <end position="260"/>
    </location>
</feature>
<dbReference type="InterPro" id="IPR017887">
    <property type="entry name" value="TF_TCP_subgr"/>
</dbReference>
<protein>
    <submittedName>
        <fullName evidence="9">Uncharacterized protein</fullName>
    </submittedName>
</protein>
<evidence type="ECO:0000256" key="2">
    <source>
        <dbReference type="ARBA" id="ARBA00023015"/>
    </source>
</evidence>
<dbReference type="Pfam" id="PF03634">
    <property type="entry name" value="TCP"/>
    <property type="match status" value="1"/>
</dbReference>
<dbReference type="PROSITE" id="PS51369">
    <property type="entry name" value="TCP"/>
    <property type="match status" value="1"/>
</dbReference>
<evidence type="ECO:0000256" key="1">
    <source>
        <dbReference type="ARBA" id="ARBA00004123"/>
    </source>
</evidence>
<dbReference type="GO" id="GO:0005634">
    <property type="term" value="C:nucleus"/>
    <property type="evidence" value="ECO:0007669"/>
    <property type="project" value="UniProtKB-SubCell"/>
</dbReference>
<evidence type="ECO:0000256" key="6">
    <source>
        <dbReference type="SAM" id="MobiDB-lite"/>
    </source>
</evidence>
<evidence type="ECO:0000259" key="8">
    <source>
        <dbReference type="PROSITE" id="PS51370"/>
    </source>
</evidence>
<evidence type="ECO:0000256" key="5">
    <source>
        <dbReference type="ARBA" id="ARBA00023242"/>
    </source>
</evidence>